<feature type="region of interest" description="Disordered" evidence="1">
    <location>
        <begin position="889"/>
        <end position="947"/>
    </location>
</feature>
<feature type="compositionally biased region" description="Basic and acidic residues" evidence="1">
    <location>
        <begin position="536"/>
        <end position="549"/>
    </location>
</feature>
<feature type="compositionally biased region" description="Acidic residues" evidence="1">
    <location>
        <begin position="485"/>
        <end position="495"/>
    </location>
</feature>
<evidence type="ECO:0000259" key="2">
    <source>
        <dbReference type="PROSITE" id="PS51980"/>
    </source>
</evidence>
<feature type="compositionally biased region" description="Polar residues" evidence="1">
    <location>
        <begin position="398"/>
        <end position="407"/>
    </location>
</feature>
<feature type="compositionally biased region" description="Basic and acidic residues" evidence="1">
    <location>
        <begin position="910"/>
        <end position="920"/>
    </location>
</feature>
<dbReference type="InterPro" id="IPR010844">
    <property type="entry name" value="Occludin_ELL"/>
</dbReference>
<evidence type="ECO:0000256" key="1">
    <source>
        <dbReference type="SAM" id="MobiDB-lite"/>
    </source>
</evidence>
<feature type="compositionally biased region" description="Basic and acidic residues" evidence="1">
    <location>
        <begin position="768"/>
        <end position="777"/>
    </location>
</feature>
<feature type="region of interest" description="Disordered" evidence="1">
    <location>
        <begin position="461"/>
        <end position="549"/>
    </location>
</feature>
<sequence>MYGGSGKLGRGRGGGPANRNIHSTFQPSSVQRPSANPGGGRQSAGGGHRSRSSTPAAPVAASTADETFSLVRNNPLNFGMIIRLTPVLVEEIKRLEAQGGAARMKFDPSANNPAGNVIDVGGKEFRFTWSQETGDLCDIYEERRSGDNGDGLLVECGGAWRKLNVQRELDETVKNHVKMRTVEAERKHKSRTAIVLDHGNPSMKTQMKALAAAEVNNAWKGSYKQQKKEPPLKKMKAEPSPAVVPPKFGGKAGFSSSTPSKIRASVSPLLSTPEQSGVPLSPLRHSNFNKVHTNRDDATLTQSSKGNARTVGVVPNKPGSNEISGNKPTDLQSLLISLLMEKPHGMNLKALEKAIGETFPKSVKQIEPVLKKIAVFQAPGRYILKPDVELESFKRSLSESGSSPENNNRLREVTPAPPASSFPLKVDDVNKFIEPSHQISERYEDLNTSEKIDIDNLSPDVLSDKKVSHNNEGPTISSSRSGSDSDSESDSSDSESESRSPVGSRSGSSSDSDSDASANSKQGSDEDVDIMSDDDKEPKQKLQPLDHELGYAHNMADEKDDGHGSDLVDIDLFEDNNEAGLHVADNNEDNYADQTTNLLINQLHNQEREVYDHAKKVVLKNKSDRESDEKQHFEENGHVKRLKSANWARPTVSRSPDGLGMINQAVDVPDYDFENVNNREFLGNYTSDSPRPGSGSIDLNAQAKPPADMDNIGRFSERGPQGNTVFSMQKDNKINKERRAEDGPSKDRRPPKTSGRKHSGSHQKKHGTSIEKIKEPELLSTSQIKDSPADLVKSTLINGCRPTLLRELSDLEMGEFRENMHEEKRFERNNSFKQSENISSSDYWNLDESKGKPNDMLNLPKKLVPEEHVDDFTRLNGKQLLPRLDHVKAGSQHSKGRHNEAGASTLNTDSQRKVNVEVPRKHEKQAGPISTKDKRKHKPKDLGEKKKDFWMVNSRDNNGQKVRELESCSDDSISSYTKYEKEEPEMKGPVRDLSQYNEYVQEYREKYDCYQTLNKILESYRNEFQTFGRDLELAKGRDNDRYTKVLEQLMKSYRQCGTKHKRLKKIFVVLHHELQHLKQMIRDFAEKQAKG</sequence>
<feature type="region of interest" description="Disordered" evidence="1">
    <location>
        <begin position="221"/>
        <end position="260"/>
    </location>
</feature>
<protein>
    <recommendedName>
        <fullName evidence="2">OCEL domain-containing protein</fullName>
    </recommendedName>
</protein>
<feature type="compositionally biased region" description="Basic residues" evidence="1">
    <location>
        <begin position="751"/>
        <end position="767"/>
    </location>
</feature>
<proteinExistence type="predicted"/>
<organism evidence="3 4">
    <name type="scientific">Deinandra increscens subsp. villosa</name>
    <dbReference type="NCBI Taxonomy" id="3103831"/>
    <lineage>
        <taxon>Eukaryota</taxon>
        <taxon>Viridiplantae</taxon>
        <taxon>Streptophyta</taxon>
        <taxon>Embryophyta</taxon>
        <taxon>Tracheophyta</taxon>
        <taxon>Spermatophyta</taxon>
        <taxon>Magnoliopsida</taxon>
        <taxon>eudicotyledons</taxon>
        <taxon>Gunneridae</taxon>
        <taxon>Pentapetalae</taxon>
        <taxon>asterids</taxon>
        <taxon>campanulids</taxon>
        <taxon>Asterales</taxon>
        <taxon>Asteraceae</taxon>
        <taxon>Asteroideae</taxon>
        <taxon>Heliantheae alliance</taxon>
        <taxon>Madieae</taxon>
        <taxon>Madiinae</taxon>
        <taxon>Deinandra</taxon>
    </lineage>
</organism>
<feature type="compositionally biased region" description="Basic and acidic residues" evidence="1">
    <location>
        <begin position="226"/>
        <end position="237"/>
    </location>
</feature>
<keyword evidence="4" id="KW-1185">Reference proteome</keyword>
<dbReference type="Pfam" id="PF07303">
    <property type="entry name" value="Occludin_ELL"/>
    <property type="match status" value="1"/>
</dbReference>
<feature type="compositionally biased region" description="Basic and acidic residues" evidence="1">
    <location>
        <begin position="730"/>
        <end position="750"/>
    </location>
</feature>
<evidence type="ECO:0000313" key="4">
    <source>
        <dbReference type="Proteomes" id="UP001408789"/>
    </source>
</evidence>
<feature type="compositionally biased region" description="Acidic residues" evidence="1">
    <location>
        <begin position="525"/>
        <end position="535"/>
    </location>
</feature>
<name>A0AAP0CIH4_9ASTR</name>
<feature type="region of interest" description="Disordered" evidence="1">
    <location>
        <begin position="682"/>
        <end position="782"/>
    </location>
</feature>
<feature type="region of interest" description="Disordered" evidence="1">
    <location>
        <begin position="270"/>
        <end position="289"/>
    </location>
</feature>
<dbReference type="PANTHER" id="PTHR38372">
    <property type="entry name" value="DENTIN SIALOPHOSPHOPROTEIN-LIKE PROTEIN"/>
    <property type="match status" value="1"/>
</dbReference>
<feature type="compositionally biased region" description="Polar residues" evidence="1">
    <location>
        <begin position="20"/>
        <end position="34"/>
    </location>
</feature>
<dbReference type="EMBL" id="JBCNJP010000025">
    <property type="protein sequence ID" value="KAK9054737.1"/>
    <property type="molecule type" value="Genomic_DNA"/>
</dbReference>
<gene>
    <name evidence="3" type="ORF">SSX86_025816</name>
</gene>
<feature type="compositionally biased region" description="Polar residues" evidence="1">
    <location>
        <begin position="318"/>
        <end position="327"/>
    </location>
</feature>
<reference evidence="3 4" key="1">
    <citation type="submission" date="2024-04" db="EMBL/GenBank/DDBJ databases">
        <title>The reference genome of an endangered Asteraceae, Deinandra increscens subsp. villosa, native to the Central Coast of California.</title>
        <authorList>
            <person name="Guilliams M."/>
            <person name="Hasenstab-Lehman K."/>
            <person name="Meyer R."/>
            <person name="Mcevoy S."/>
        </authorList>
    </citation>
    <scope>NUCLEOTIDE SEQUENCE [LARGE SCALE GENOMIC DNA]</scope>
    <source>
        <tissue evidence="3">Leaf</tissue>
    </source>
</reference>
<feature type="compositionally biased region" description="Low complexity" evidence="1">
    <location>
        <begin position="52"/>
        <end position="63"/>
    </location>
</feature>
<feature type="domain" description="OCEL" evidence="2">
    <location>
        <begin position="981"/>
        <end position="1089"/>
    </location>
</feature>
<dbReference type="Gene3D" id="6.10.140.340">
    <property type="match status" value="1"/>
</dbReference>
<feature type="region of interest" description="Disordered" evidence="1">
    <location>
        <begin position="395"/>
        <end position="424"/>
    </location>
</feature>
<accession>A0AAP0CIH4</accession>
<feature type="compositionally biased region" description="Gly residues" evidence="1">
    <location>
        <begin position="1"/>
        <end position="16"/>
    </location>
</feature>
<dbReference type="PANTHER" id="PTHR38372:SF2">
    <property type="entry name" value="DENTIN SIALOPHOSPHOPROTEIN-LIKE PROTEIN"/>
    <property type="match status" value="1"/>
</dbReference>
<feature type="compositionally biased region" description="Gly residues" evidence="1">
    <location>
        <begin position="37"/>
        <end position="47"/>
    </location>
</feature>
<dbReference type="PROSITE" id="PS51980">
    <property type="entry name" value="OCEL"/>
    <property type="match status" value="1"/>
</dbReference>
<feature type="region of interest" description="Disordered" evidence="1">
    <location>
        <begin position="297"/>
        <end position="327"/>
    </location>
</feature>
<evidence type="ECO:0000313" key="3">
    <source>
        <dbReference type="EMBL" id="KAK9054737.1"/>
    </source>
</evidence>
<dbReference type="Proteomes" id="UP001408789">
    <property type="component" value="Unassembled WGS sequence"/>
</dbReference>
<dbReference type="AlphaFoldDB" id="A0AAP0CIH4"/>
<dbReference type="SUPFAM" id="SSF144292">
    <property type="entry name" value="occludin/ELL-like"/>
    <property type="match status" value="1"/>
</dbReference>
<comment type="caution">
    <text evidence="3">The sequence shown here is derived from an EMBL/GenBank/DDBJ whole genome shotgun (WGS) entry which is preliminary data.</text>
</comment>
<feature type="compositionally biased region" description="Low complexity" evidence="1">
    <location>
        <begin position="499"/>
        <end position="517"/>
    </location>
</feature>
<feature type="region of interest" description="Disordered" evidence="1">
    <location>
        <begin position="1"/>
        <end position="63"/>
    </location>
</feature>